<dbReference type="SMART" id="SM00418">
    <property type="entry name" value="HTH_ARSR"/>
    <property type="match status" value="1"/>
</dbReference>
<evidence type="ECO:0000313" key="6">
    <source>
        <dbReference type="Proteomes" id="UP001212498"/>
    </source>
</evidence>
<dbReference type="Pfam" id="PF01022">
    <property type="entry name" value="HTH_5"/>
    <property type="match status" value="1"/>
</dbReference>
<dbReference type="PROSITE" id="PS50987">
    <property type="entry name" value="HTH_ARSR_2"/>
    <property type="match status" value="1"/>
</dbReference>
<dbReference type="PANTHER" id="PTHR33154">
    <property type="entry name" value="TRANSCRIPTIONAL REGULATOR, ARSR FAMILY"/>
    <property type="match status" value="1"/>
</dbReference>
<keyword evidence="6" id="KW-1185">Reference proteome</keyword>
<dbReference type="Gene3D" id="1.10.10.10">
    <property type="entry name" value="Winged helix-like DNA-binding domain superfamily/Winged helix DNA-binding domain"/>
    <property type="match status" value="1"/>
</dbReference>
<evidence type="ECO:0000259" key="4">
    <source>
        <dbReference type="PROSITE" id="PS50987"/>
    </source>
</evidence>
<keyword evidence="3" id="KW-0804">Transcription</keyword>
<dbReference type="InterPro" id="IPR011991">
    <property type="entry name" value="ArsR-like_HTH"/>
</dbReference>
<organism evidence="5 6">
    <name type="scientific">Nonomuraea ferruginea</name>
    <dbReference type="NCBI Taxonomy" id="46174"/>
    <lineage>
        <taxon>Bacteria</taxon>
        <taxon>Bacillati</taxon>
        <taxon>Actinomycetota</taxon>
        <taxon>Actinomycetes</taxon>
        <taxon>Streptosporangiales</taxon>
        <taxon>Streptosporangiaceae</taxon>
        <taxon>Nonomuraea</taxon>
    </lineage>
</organism>
<dbReference type="NCBIfam" id="NF033788">
    <property type="entry name" value="HTH_metalloreg"/>
    <property type="match status" value="1"/>
</dbReference>
<name>A0ABT4SXI5_9ACTN</name>
<evidence type="ECO:0000256" key="1">
    <source>
        <dbReference type="ARBA" id="ARBA00023015"/>
    </source>
</evidence>
<dbReference type="InterPro" id="IPR051081">
    <property type="entry name" value="HTH_MetalResp_TranReg"/>
</dbReference>
<reference evidence="5 6" key="1">
    <citation type="submission" date="2022-11" db="EMBL/GenBank/DDBJ databases">
        <title>Nonomuraea corallina sp. nov., a new species of the genus Nonomuraea isolated from sea side sediment in Thai sea.</title>
        <authorList>
            <person name="Ngamcharungchit C."/>
            <person name="Matsumoto A."/>
            <person name="Suriyachadkun C."/>
            <person name="Panbangred W."/>
            <person name="Inahashi Y."/>
            <person name="Intra B."/>
        </authorList>
    </citation>
    <scope>NUCLEOTIDE SEQUENCE [LARGE SCALE GENOMIC DNA]</scope>
    <source>
        <strain evidence="5 6">DSM 43553</strain>
    </source>
</reference>
<accession>A0ABT4SXI5</accession>
<comment type="caution">
    <text evidence="5">The sequence shown here is derived from an EMBL/GenBank/DDBJ whole genome shotgun (WGS) entry which is preliminary data.</text>
</comment>
<dbReference type="InterPro" id="IPR001845">
    <property type="entry name" value="HTH_ArsR_DNA-bd_dom"/>
</dbReference>
<dbReference type="RefSeq" id="WP_271276533.1">
    <property type="nucleotide sequence ID" value="NZ_BAABFD010000020.1"/>
</dbReference>
<evidence type="ECO:0000256" key="3">
    <source>
        <dbReference type="ARBA" id="ARBA00023163"/>
    </source>
</evidence>
<dbReference type="InterPro" id="IPR036388">
    <property type="entry name" value="WH-like_DNA-bd_sf"/>
</dbReference>
<dbReference type="InterPro" id="IPR036390">
    <property type="entry name" value="WH_DNA-bd_sf"/>
</dbReference>
<dbReference type="PANTHER" id="PTHR33154:SF33">
    <property type="entry name" value="TRANSCRIPTIONAL REPRESSOR SDPR"/>
    <property type="match status" value="1"/>
</dbReference>
<evidence type="ECO:0000256" key="2">
    <source>
        <dbReference type="ARBA" id="ARBA00023125"/>
    </source>
</evidence>
<dbReference type="Proteomes" id="UP001212498">
    <property type="component" value="Unassembled WGS sequence"/>
</dbReference>
<sequence>MGRPQADGDPFRAIADPTRRKIIELLFERPRTAGELANSFTTCQSTVSEHLGILRRAALVSYTEHAGRRIYTLAPSPLAEIATWSAQYARPRRSESLGRTAKISRA</sequence>
<feature type="domain" description="HTH arsR-type" evidence="4">
    <location>
        <begin position="1"/>
        <end position="93"/>
    </location>
</feature>
<gene>
    <name evidence="5" type="ORF">OUY24_14140</name>
</gene>
<keyword evidence="2" id="KW-0238">DNA-binding</keyword>
<dbReference type="EMBL" id="JAPNUD010000029">
    <property type="protein sequence ID" value="MDA0641764.1"/>
    <property type="molecule type" value="Genomic_DNA"/>
</dbReference>
<dbReference type="CDD" id="cd00090">
    <property type="entry name" value="HTH_ARSR"/>
    <property type="match status" value="1"/>
</dbReference>
<keyword evidence="1" id="KW-0805">Transcription regulation</keyword>
<evidence type="ECO:0000313" key="5">
    <source>
        <dbReference type="EMBL" id="MDA0641764.1"/>
    </source>
</evidence>
<protein>
    <submittedName>
        <fullName evidence="5">Metalloregulator ArsR/SmtB family transcription factor</fullName>
    </submittedName>
</protein>
<dbReference type="PRINTS" id="PR00778">
    <property type="entry name" value="HTHARSR"/>
</dbReference>
<dbReference type="SUPFAM" id="SSF46785">
    <property type="entry name" value="Winged helix' DNA-binding domain"/>
    <property type="match status" value="1"/>
</dbReference>
<proteinExistence type="predicted"/>